<gene>
    <name evidence="6" type="ORF">MTR67_043893</name>
</gene>
<feature type="compositionally biased region" description="Basic residues" evidence="4">
    <location>
        <begin position="383"/>
        <end position="401"/>
    </location>
</feature>
<keyword evidence="2" id="KW-0645">Protease</keyword>
<dbReference type="Gene3D" id="3.40.395.10">
    <property type="entry name" value="Adenoviral Proteinase, Chain A"/>
    <property type="match status" value="1"/>
</dbReference>
<dbReference type="EMBL" id="CP133621">
    <property type="protein sequence ID" value="WMV50508.1"/>
    <property type="molecule type" value="Genomic_DNA"/>
</dbReference>
<dbReference type="PROSITE" id="PS50600">
    <property type="entry name" value="ULP_PROTEASE"/>
    <property type="match status" value="1"/>
</dbReference>
<proteinExistence type="inferred from homology"/>
<evidence type="ECO:0000256" key="2">
    <source>
        <dbReference type="ARBA" id="ARBA00022670"/>
    </source>
</evidence>
<protein>
    <recommendedName>
        <fullName evidence="5">Ubiquitin-like protease family profile domain-containing protein</fullName>
    </recommendedName>
</protein>
<evidence type="ECO:0000256" key="4">
    <source>
        <dbReference type="SAM" id="MobiDB-lite"/>
    </source>
</evidence>
<comment type="similarity">
    <text evidence="1">Belongs to the peptidase C48 family.</text>
</comment>
<dbReference type="Proteomes" id="UP001234989">
    <property type="component" value="Chromosome 10"/>
</dbReference>
<dbReference type="GO" id="GO:0008234">
    <property type="term" value="F:cysteine-type peptidase activity"/>
    <property type="evidence" value="ECO:0007669"/>
    <property type="project" value="InterPro"/>
</dbReference>
<dbReference type="InterPro" id="IPR003653">
    <property type="entry name" value="Peptidase_C48_C"/>
</dbReference>
<dbReference type="PANTHER" id="PTHR48302:SF4">
    <property type="entry name" value="DUF1985 DOMAIN-CONTAINING PROTEIN"/>
    <property type="match status" value="1"/>
</dbReference>
<organism evidence="6 7">
    <name type="scientific">Solanum verrucosum</name>
    <dbReference type="NCBI Taxonomy" id="315347"/>
    <lineage>
        <taxon>Eukaryota</taxon>
        <taxon>Viridiplantae</taxon>
        <taxon>Streptophyta</taxon>
        <taxon>Embryophyta</taxon>
        <taxon>Tracheophyta</taxon>
        <taxon>Spermatophyta</taxon>
        <taxon>Magnoliopsida</taxon>
        <taxon>eudicotyledons</taxon>
        <taxon>Gunneridae</taxon>
        <taxon>Pentapetalae</taxon>
        <taxon>asterids</taxon>
        <taxon>lamiids</taxon>
        <taxon>Solanales</taxon>
        <taxon>Solanaceae</taxon>
        <taxon>Solanoideae</taxon>
        <taxon>Solaneae</taxon>
        <taxon>Solanum</taxon>
    </lineage>
</organism>
<dbReference type="GO" id="GO:0006508">
    <property type="term" value="P:proteolysis"/>
    <property type="evidence" value="ECO:0007669"/>
    <property type="project" value="UniProtKB-KW"/>
</dbReference>
<dbReference type="AlphaFoldDB" id="A0AAF0ZUS2"/>
<keyword evidence="3" id="KW-0378">Hydrolase</keyword>
<dbReference type="InterPro" id="IPR038765">
    <property type="entry name" value="Papain-like_cys_pep_sf"/>
</dbReference>
<evidence type="ECO:0000259" key="5">
    <source>
        <dbReference type="PROSITE" id="PS50600"/>
    </source>
</evidence>
<evidence type="ECO:0000256" key="3">
    <source>
        <dbReference type="ARBA" id="ARBA00022801"/>
    </source>
</evidence>
<reference evidence="6" key="1">
    <citation type="submission" date="2023-08" db="EMBL/GenBank/DDBJ databases">
        <title>A de novo genome assembly of Solanum verrucosum Schlechtendal, a Mexican diploid species geographically isolated from the other diploid A-genome species in potato relatives.</title>
        <authorList>
            <person name="Hosaka K."/>
        </authorList>
    </citation>
    <scope>NUCLEOTIDE SEQUENCE</scope>
    <source>
        <tissue evidence="6">Young leaves</tissue>
    </source>
</reference>
<feature type="compositionally biased region" description="Basic and acidic residues" evidence="4">
    <location>
        <begin position="61"/>
        <end position="74"/>
    </location>
</feature>
<dbReference type="Pfam" id="PF02902">
    <property type="entry name" value="Peptidase_C48"/>
    <property type="match status" value="1"/>
</dbReference>
<feature type="domain" description="Ubiquitin-like protease family profile" evidence="5">
    <location>
        <begin position="421"/>
        <end position="632"/>
    </location>
</feature>
<name>A0AAF0ZUS2_SOLVR</name>
<evidence type="ECO:0000256" key="1">
    <source>
        <dbReference type="ARBA" id="ARBA00005234"/>
    </source>
</evidence>
<feature type="region of interest" description="Disordered" evidence="4">
    <location>
        <begin position="376"/>
        <end position="402"/>
    </location>
</feature>
<feature type="region of interest" description="Disordered" evidence="4">
    <location>
        <begin position="1"/>
        <end position="74"/>
    </location>
</feature>
<keyword evidence="7" id="KW-1185">Reference proteome</keyword>
<dbReference type="PANTHER" id="PTHR48302">
    <property type="entry name" value="ULP1 PROTEASE FAMILY, C-TERMINAL CATALYTIC DOMAIN CONTAINING PROTEIN"/>
    <property type="match status" value="1"/>
</dbReference>
<accession>A0AAF0ZUS2</accession>
<evidence type="ECO:0000313" key="7">
    <source>
        <dbReference type="Proteomes" id="UP001234989"/>
    </source>
</evidence>
<sequence>MEEEGGARKSPRRSLRILSDVGTSNQKVYRRSRKRGQVSSPTDEVNDCPNFSLGISQESGEQNKGEQNKEEQNKAKKFLDDDSVVSLAVLFFINDFLFSYEDNEYQISNRDFYLVESGQFNSYPWGLDVYKKLSDSVRHELKSTHKYYRLGGLPLALQIWIFECCSKVDEDIAIRVANSIPRILNWKTIAESPWQKYIEKCLFMPTKNKFENIVASEDEVSKCRLLEPRDYNAEILKLEPKGSSHGLDMLTNEVIELRKELVKDISSLFAKNGGSSSVIREVREPSKKQAGETFLGGLDFNGEEDVAGIAIEKVLSEVVADINVQEVADVNTVGAQPYDATEDCQKPLHTLDDFIFLDEDLSQINRTEESYLKKRAHVDQNKKKVTPKKHGRKKNPGKGKKPYTDALNVISPAFELGICNVAERHWFFKLAHSGQEWCDEHIDVIFYYLRKKGKYEVNSNVRFTTTDCVFKTKITTSFFQLCDAHENKKNYKVKDSDDIARYICGHRLLASTSWDKVDYILFPLNIKEGCHWILVVFDIVQRSLEVYDSFPARGGVNFEVKNIVEMLSIVLPYYLSVVKFYDKRPELKATPKYSGMDEFEKIEFHFITKGVPRQQDDSLDCGVFVAAFAEFVSNGQHILNQQVKADILRKRFGAILWEYTRRKEASDLQSEDERPER</sequence>
<evidence type="ECO:0000313" key="6">
    <source>
        <dbReference type="EMBL" id="WMV50508.1"/>
    </source>
</evidence>
<dbReference type="SUPFAM" id="SSF54001">
    <property type="entry name" value="Cysteine proteinases"/>
    <property type="match status" value="1"/>
</dbReference>